<evidence type="ECO:0000313" key="2">
    <source>
        <dbReference type="EMBL" id="MBB4745788.1"/>
    </source>
</evidence>
<sequence>MINGNHRAIVSTVASDSHTWNLVFLQLLLEEHGYSVTNLGSCVPDDLLVKECRELRPDLIAISSVNGHGHQDGRRVISLLRDCPELRDTPVVIGGKLGVAEGSYGAELRQAGYTEVFEDGVPAPIDFGQFLQSLPERAGVPV</sequence>
<dbReference type="PROSITE" id="PS51332">
    <property type="entry name" value="B12_BINDING"/>
    <property type="match status" value="1"/>
</dbReference>
<dbReference type="GO" id="GO:0046872">
    <property type="term" value="F:metal ion binding"/>
    <property type="evidence" value="ECO:0007669"/>
    <property type="project" value="InterPro"/>
</dbReference>
<dbReference type="Proteomes" id="UP000546162">
    <property type="component" value="Unassembled WGS sequence"/>
</dbReference>
<dbReference type="SUPFAM" id="SSF52242">
    <property type="entry name" value="Cobalamin (vitamin B12)-binding domain"/>
    <property type="match status" value="1"/>
</dbReference>
<evidence type="ECO:0000259" key="1">
    <source>
        <dbReference type="PROSITE" id="PS51332"/>
    </source>
</evidence>
<evidence type="ECO:0000313" key="3">
    <source>
        <dbReference type="Proteomes" id="UP000546162"/>
    </source>
</evidence>
<dbReference type="AlphaFoldDB" id="A0A7W7MD41"/>
<keyword evidence="3" id="KW-1185">Reference proteome</keyword>
<feature type="domain" description="B12-binding" evidence="1">
    <location>
        <begin position="5"/>
        <end position="141"/>
    </location>
</feature>
<accession>A0A7W7MD41</accession>
<dbReference type="InterPro" id="IPR036724">
    <property type="entry name" value="Cobalamin-bd_sf"/>
</dbReference>
<comment type="caution">
    <text evidence="2">The sequence shown here is derived from an EMBL/GenBank/DDBJ whole genome shotgun (WGS) entry which is preliminary data.</text>
</comment>
<gene>
    <name evidence="2" type="ORF">BJY16_009247</name>
</gene>
<proteinExistence type="predicted"/>
<dbReference type="EMBL" id="JACHNB010000001">
    <property type="protein sequence ID" value="MBB4745788.1"/>
    <property type="molecule type" value="Genomic_DNA"/>
</dbReference>
<dbReference type="InterPro" id="IPR006158">
    <property type="entry name" value="Cobalamin-bd"/>
</dbReference>
<dbReference type="CDD" id="cd02065">
    <property type="entry name" value="B12-binding_like"/>
    <property type="match status" value="1"/>
</dbReference>
<reference evidence="2 3" key="1">
    <citation type="submission" date="2020-08" db="EMBL/GenBank/DDBJ databases">
        <title>Sequencing the genomes of 1000 actinobacteria strains.</title>
        <authorList>
            <person name="Klenk H.-P."/>
        </authorList>
    </citation>
    <scope>NUCLEOTIDE SEQUENCE [LARGE SCALE GENOMIC DNA]</scope>
    <source>
        <strain evidence="2 3">DSM 45809</strain>
    </source>
</reference>
<dbReference type="GO" id="GO:0031419">
    <property type="term" value="F:cobalamin binding"/>
    <property type="evidence" value="ECO:0007669"/>
    <property type="project" value="InterPro"/>
</dbReference>
<organism evidence="2 3">
    <name type="scientific">Actinoplanes octamycinicus</name>
    <dbReference type="NCBI Taxonomy" id="135948"/>
    <lineage>
        <taxon>Bacteria</taxon>
        <taxon>Bacillati</taxon>
        <taxon>Actinomycetota</taxon>
        <taxon>Actinomycetes</taxon>
        <taxon>Micromonosporales</taxon>
        <taxon>Micromonosporaceae</taxon>
        <taxon>Actinoplanes</taxon>
    </lineage>
</organism>
<protein>
    <submittedName>
        <fullName evidence="2">Methylmalonyl-CoA mutase cobalamin-binding subunit</fullName>
    </submittedName>
</protein>
<dbReference type="Gene3D" id="3.40.50.280">
    <property type="entry name" value="Cobalamin-binding domain"/>
    <property type="match status" value="1"/>
</dbReference>
<dbReference type="RefSeq" id="WP_239178060.1">
    <property type="nucleotide sequence ID" value="NZ_BAABFG010000005.1"/>
</dbReference>
<dbReference type="Pfam" id="PF02310">
    <property type="entry name" value="B12-binding"/>
    <property type="match status" value="1"/>
</dbReference>
<name>A0A7W7MD41_9ACTN</name>